<sequence length="74" mass="8456">MTETYSKSRQQAEIAFDNIQTQFFAKNKAVEELDSVAKSREAKTLRLREARLARELDDRVLATSALLAKRAKAR</sequence>
<protein>
    <submittedName>
        <fullName evidence="1">Uncharacterized protein</fullName>
    </submittedName>
</protein>
<dbReference type="EMBL" id="CP006880">
    <property type="protein sequence ID" value="AJD44610.1"/>
    <property type="molecule type" value="Genomic_DNA"/>
</dbReference>
<keyword evidence="1" id="KW-0614">Plasmid</keyword>
<name>A0A0B4XCV7_9HYPH</name>
<accession>A0A0B4XCV7</accession>
<keyword evidence="2" id="KW-1185">Reference proteome</keyword>
<dbReference type="KEGG" id="rga:RGR602_PC00570"/>
<organism evidence="1 2">
    <name type="scientific">Rhizobium gallicum bv. gallicum R602sp</name>
    <dbReference type="NCBI Taxonomy" id="1041138"/>
    <lineage>
        <taxon>Bacteria</taxon>
        <taxon>Pseudomonadati</taxon>
        <taxon>Pseudomonadota</taxon>
        <taxon>Alphaproteobacteria</taxon>
        <taxon>Hyphomicrobiales</taxon>
        <taxon>Rhizobiaceae</taxon>
        <taxon>Rhizobium/Agrobacterium group</taxon>
        <taxon>Rhizobium</taxon>
    </lineage>
</organism>
<evidence type="ECO:0000313" key="2">
    <source>
        <dbReference type="Proteomes" id="UP000031368"/>
    </source>
</evidence>
<dbReference type="Proteomes" id="UP000031368">
    <property type="component" value="Plasmid pRgalR602c"/>
</dbReference>
<evidence type="ECO:0000313" key="1">
    <source>
        <dbReference type="EMBL" id="AJD44610.1"/>
    </source>
</evidence>
<dbReference type="RefSeq" id="WP_040114935.1">
    <property type="nucleotide sequence ID" value="NZ_CP006880.1"/>
</dbReference>
<proteinExistence type="predicted"/>
<gene>
    <name evidence="1" type="ORF">RGR602_PC00570</name>
</gene>
<dbReference type="HOGENOM" id="CLU_200571_0_0_5"/>
<reference evidence="1 2" key="1">
    <citation type="submission" date="2013-11" db="EMBL/GenBank/DDBJ databases">
        <title>Complete genome sequence of Rhizobium gallicum bv. gallicum R602.</title>
        <authorList>
            <person name="Bustos P."/>
            <person name="Santamaria R.I."/>
            <person name="Lozano L."/>
            <person name="Acosta J.L."/>
            <person name="Ormeno-Orrillo E."/>
            <person name="Rogel M.A."/>
            <person name="Romero D."/>
            <person name="Cevallos M.A."/>
            <person name="Martinez-Romero E."/>
            <person name="Gonzalez V."/>
        </authorList>
    </citation>
    <scope>NUCLEOTIDE SEQUENCE [LARGE SCALE GENOMIC DNA]</scope>
    <source>
        <strain evidence="1 2">R602</strain>
        <plasmid evidence="1 2">pRgalR602c</plasmid>
    </source>
</reference>
<dbReference type="AlphaFoldDB" id="A0A0B4XCV7"/>
<geneLocation type="plasmid" evidence="1 2">
    <name>pRgalR602c</name>
</geneLocation>